<organism evidence="1 2">
    <name type="scientific">Orbilia oligospora</name>
    <name type="common">Nematode-trapping fungus</name>
    <name type="synonym">Arthrobotrys oligospora</name>
    <dbReference type="NCBI Taxonomy" id="2813651"/>
    <lineage>
        <taxon>Eukaryota</taxon>
        <taxon>Fungi</taxon>
        <taxon>Dikarya</taxon>
        <taxon>Ascomycota</taxon>
        <taxon>Pezizomycotina</taxon>
        <taxon>Orbiliomycetes</taxon>
        <taxon>Orbiliales</taxon>
        <taxon>Orbiliaceae</taxon>
        <taxon>Orbilia</taxon>
    </lineage>
</organism>
<proteinExistence type="predicted"/>
<gene>
    <name evidence="1" type="ORF">TWF970_009788</name>
</gene>
<accession>A0A7C8VEP9</accession>
<sequence length="81" mass="9036">MSHAILHDASCRTVIIGFGTVEILWMHGGPLDAPEQMDAKKEQRPGMELELPFFAILVEPTGQIYENSRMLTVLKGTRCHA</sequence>
<comment type="caution">
    <text evidence="1">The sequence shown here is derived from an EMBL/GenBank/DDBJ whole genome shotgun (WGS) entry which is preliminary data.</text>
</comment>
<name>A0A7C8VEP9_ORBOL</name>
<evidence type="ECO:0000313" key="1">
    <source>
        <dbReference type="EMBL" id="KAF3286242.1"/>
    </source>
</evidence>
<dbReference type="EMBL" id="JAABOJ010000006">
    <property type="protein sequence ID" value="KAF3286242.1"/>
    <property type="molecule type" value="Genomic_DNA"/>
</dbReference>
<reference evidence="1 2" key="1">
    <citation type="submission" date="2020-01" db="EMBL/GenBank/DDBJ databases">
        <authorList>
            <person name="Palmer J.M."/>
        </authorList>
    </citation>
    <scope>NUCLEOTIDE SEQUENCE [LARGE SCALE GENOMIC DNA]</scope>
    <source>
        <strain evidence="1 2">TWF970</strain>
    </source>
</reference>
<evidence type="ECO:0000313" key="2">
    <source>
        <dbReference type="Proteomes" id="UP000474640"/>
    </source>
</evidence>
<protein>
    <submittedName>
        <fullName evidence="1">Uncharacterized protein</fullName>
    </submittedName>
</protein>
<dbReference type="AlphaFoldDB" id="A0A7C8VEP9"/>
<dbReference type="Proteomes" id="UP000474640">
    <property type="component" value="Unassembled WGS sequence"/>
</dbReference>